<dbReference type="Pfam" id="PF15956">
    <property type="entry name" value="DUF4760"/>
    <property type="match status" value="1"/>
</dbReference>
<accession>A0ABY9T4J7</accession>
<evidence type="ECO:0000313" key="2">
    <source>
        <dbReference type="Proteomes" id="UP001256827"/>
    </source>
</evidence>
<reference evidence="1 2" key="1">
    <citation type="submission" date="2023-09" db="EMBL/GenBank/DDBJ databases">
        <title>Complete Genome and Methylome dissection of Bacillus brevis NEB573 original source of BbsI restriction endonuclease.</title>
        <authorList>
            <person name="Fomenkov A."/>
            <person name="Roberts R.D."/>
        </authorList>
    </citation>
    <scope>NUCLEOTIDE SEQUENCE [LARGE SCALE GENOMIC DNA]</scope>
    <source>
        <strain evidence="1 2">NEB573</strain>
    </source>
</reference>
<dbReference type="RefSeq" id="WP_310766483.1">
    <property type="nucleotide sequence ID" value="NZ_CP134050.1"/>
</dbReference>
<dbReference type="InterPro" id="IPR031876">
    <property type="entry name" value="DUF4760"/>
</dbReference>
<evidence type="ECO:0000313" key="1">
    <source>
        <dbReference type="EMBL" id="WNC14429.1"/>
    </source>
</evidence>
<sequence>MIPTYQDADIILKLYDQFESERMRAAKAWFRTELAGEPLQPESFWRQFPRGSEGFQSFVTLYGFFEMVGVLHKNGLVHPDLLFDMWYVNGFFDPMYPIIASWRAEGDIHIAENFERLARAELEWIRKHKGAEHVPQVSYANQE</sequence>
<keyword evidence="2" id="KW-1185">Reference proteome</keyword>
<protein>
    <submittedName>
        <fullName evidence="1">Transposase</fullName>
    </submittedName>
</protein>
<organism evidence="1 2">
    <name type="scientific">Brevibacillus brevis</name>
    <name type="common">Bacillus brevis</name>
    <dbReference type="NCBI Taxonomy" id="1393"/>
    <lineage>
        <taxon>Bacteria</taxon>
        <taxon>Bacillati</taxon>
        <taxon>Bacillota</taxon>
        <taxon>Bacilli</taxon>
        <taxon>Bacillales</taxon>
        <taxon>Paenibacillaceae</taxon>
        <taxon>Brevibacillus</taxon>
    </lineage>
</organism>
<dbReference type="Proteomes" id="UP001256827">
    <property type="component" value="Chromosome"/>
</dbReference>
<proteinExistence type="predicted"/>
<dbReference type="EMBL" id="CP134050">
    <property type="protein sequence ID" value="WNC14429.1"/>
    <property type="molecule type" value="Genomic_DNA"/>
</dbReference>
<gene>
    <name evidence="1" type="ORF">RGB73_27830</name>
</gene>
<name>A0ABY9T4J7_BREBE</name>